<sequence>MSMRRKHKSDLGILELAVDPAAAERRNHPVRIRLTRPLTPWEVEGLAVVVPGVRAEGDCVVVPDARLEDVAREHEQWLTRLERAQSIGDELEGESWVADHHRVDRQTRLGSHMRSQQADDRGMH</sequence>
<feature type="compositionally biased region" description="Basic and acidic residues" evidence="1">
    <location>
        <begin position="97"/>
        <end position="107"/>
    </location>
</feature>
<organism evidence="2">
    <name type="scientific">metagenome</name>
    <dbReference type="NCBI Taxonomy" id="256318"/>
    <lineage>
        <taxon>unclassified sequences</taxon>
        <taxon>metagenomes</taxon>
    </lineage>
</organism>
<feature type="region of interest" description="Disordered" evidence="1">
    <location>
        <begin position="97"/>
        <end position="124"/>
    </location>
</feature>
<dbReference type="EMBL" id="CZKB01000009">
    <property type="protein sequence ID" value="CUR59187.1"/>
    <property type="molecule type" value="Genomic_DNA"/>
</dbReference>
<accession>A0A2P2CB14</accession>
<evidence type="ECO:0000256" key="1">
    <source>
        <dbReference type="SAM" id="MobiDB-lite"/>
    </source>
</evidence>
<dbReference type="AlphaFoldDB" id="A0A2P2CB14"/>
<protein>
    <submittedName>
        <fullName evidence="2">Uncharacterized protein</fullName>
    </submittedName>
</protein>
<reference evidence="2" key="1">
    <citation type="submission" date="2015-08" db="EMBL/GenBank/DDBJ databases">
        <authorList>
            <person name="Babu N.S."/>
            <person name="Beckwith C.J."/>
            <person name="Beseler K.G."/>
            <person name="Brison A."/>
            <person name="Carone J.V."/>
            <person name="Caskin T.P."/>
            <person name="Diamond M."/>
            <person name="Durham M.E."/>
            <person name="Foxe J.M."/>
            <person name="Go M."/>
            <person name="Henderson B.A."/>
            <person name="Jones I.B."/>
            <person name="McGettigan J.A."/>
            <person name="Micheletti S.J."/>
            <person name="Nasrallah M.E."/>
            <person name="Ortiz D."/>
            <person name="Piller C.R."/>
            <person name="Privatt S.R."/>
            <person name="Schneider S.L."/>
            <person name="Sharp S."/>
            <person name="Smith T.C."/>
            <person name="Stanton J.D."/>
            <person name="Ullery H.E."/>
            <person name="Wilson R.J."/>
            <person name="Serrano M.G."/>
            <person name="Buck G."/>
            <person name="Lee V."/>
            <person name="Wang Y."/>
            <person name="Carvalho R."/>
            <person name="Voegtly L."/>
            <person name="Shi R."/>
            <person name="Duckworth R."/>
            <person name="Johnson A."/>
            <person name="Loviza R."/>
            <person name="Walstead R."/>
            <person name="Shah Z."/>
            <person name="Kiflezghi M."/>
            <person name="Wade K."/>
            <person name="Ball S.L."/>
            <person name="Bradley K.W."/>
            <person name="Asai D.J."/>
            <person name="Bowman C.A."/>
            <person name="Russell D.A."/>
            <person name="Pope W.H."/>
            <person name="Jacobs-Sera D."/>
            <person name="Hendrix R.W."/>
            <person name="Hatfull G.F."/>
        </authorList>
    </citation>
    <scope>NUCLEOTIDE SEQUENCE</scope>
</reference>
<name>A0A2P2CB14_9ZZZZ</name>
<evidence type="ECO:0000313" key="2">
    <source>
        <dbReference type="EMBL" id="CUR59187.1"/>
    </source>
</evidence>
<proteinExistence type="predicted"/>
<gene>
    <name evidence="2" type="ORF">NOCA1170105</name>
</gene>